<gene>
    <name evidence="1" type="ORF">SAMN06295912_14717</name>
</gene>
<evidence type="ECO:0000313" key="2">
    <source>
        <dbReference type="Proteomes" id="UP000198281"/>
    </source>
</evidence>
<dbReference type="Proteomes" id="UP000198281">
    <property type="component" value="Unassembled WGS sequence"/>
</dbReference>
<reference evidence="2" key="1">
    <citation type="submission" date="2017-06" db="EMBL/GenBank/DDBJ databases">
        <authorList>
            <person name="Varghese N."/>
            <person name="Submissions S."/>
        </authorList>
    </citation>
    <scope>NUCLEOTIDE SEQUENCE [LARGE SCALE GENOMIC DNA]</scope>
    <source>
        <strain evidence="2">LNB2</strain>
    </source>
</reference>
<name>A0A239K6I3_9SPHN</name>
<proteinExistence type="predicted"/>
<keyword evidence="2" id="KW-1185">Reference proteome</keyword>
<dbReference type="EMBL" id="FZOS01000047">
    <property type="protein sequence ID" value="SNT14066.1"/>
    <property type="molecule type" value="Genomic_DNA"/>
</dbReference>
<accession>A0A239K6I3</accession>
<dbReference type="AlphaFoldDB" id="A0A239K6I3"/>
<sequence length="395" mass="42235">MIRTALDEAITILAAELEEADRPSLTSDTQGVAGTPDIVATILAKIDEAAVFVGDVTPIALSDSGKACANPNVLLEMGYANKALTSHRVIQVWNTAFEGAIVEKLPFDLRGRRGPLSFDLPIGADTTTLRAARTKLAKELAGALKLAFDTLPPPSPEAVHWQPPFSGDTDIWFDPGAEQTVTHPTHGSSKIRWKPGAHGYARLIPSKWAAKPGAKRSIAEHPGHPALIGNAGSLGYGVSRGGAMIYRPDAAEEGVYPTGALTQWFEKTGEFWGIANEFLFTPKSGRLTVATGYIFKQWMSFLERNCALALAHGGSLPIHVRLGITGLDGTWWPAGRYDFGDEGFAAVEPSFEYDATLTSDGKDSLRNVAVAAFNALAEIYGVAAHTLDEIEALGR</sequence>
<protein>
    <submittedName>
        <fullName evidence="1">Uncharacterized protein</fullName>
    </submittedName>
</protein>
<evidence type="ECO:0000313" key="1">
    <source>
        <dbReference type="EMBL" id="SNT14066.1"/>
    </source>
</evidence>
<organism evidence="1 2">
    <name type="scientific">Edaphosphingomonas laterariae</name>
    <dbReference type="NCBI Taxonomy" id="861865"/>
    <lineage>
        <taxon>Bacteria</taxon>
        <taxon>Pseudomonadati</taxon>
        <taxon>Pseudomonadota</taxon>
        <taxon>Alphaproteobacteria</taxon>
        <taxon>Sphingomonadales</taxon>
        <taxon>Rhizorhabdaceae</taxon>
        <taxon>Edaphosphingomonas</taxon>
    </lineage>
</organism>